<evidence type="ECO:0000313" key="8">
    <source>
        <dbReference type="EMBL" id="TNY20916.1"/>
    </source>
</evidence>
<evidence type="ECO:0000256" key="4">
    <source>
        <dbReference type="ARBA" id="ARBA00022989"/>
    </source>
</evidence>
<dbReference type="GO" id="GO:0032934">
    <property type="term" value="F:sterol binding"/>
    <property type="evidence" value="ECO:0007669"/>
    <property type="project" value="TreeGrafter"/>
</dbReference>
<dbReference type="STRING" id="5288.A0A5C5FX97"/>
<dbReference type="EMBL" id="SOZI01000054">
    <property type="protein sequence ID" value="TNY20916.1"/>
    <property type="molecule type" value="Genomic_DNA"/>
</dbReference>
<dbReference type="AlphaFoldDB" id="A0A5C5FX97"/>
<evidence type="ECO:0000313" key="9">
    <source>
        <dbReference type="Proteomes" id="UP000311382"/>
    </source>
</evidence>
<sequence length="659" mass="68402">MNDSGPSSDSSEPVLVSRPASPHSAGAGPNTTNAPTTTTTTTTTNPGTADLGAPLTSNPSLSSTQSPAPPVKVLKDSSSETVAALQPTPANTTSGLGRPGEEERAHLAAPGKVLGGAEGVVGESFGLQPEWIVKVRRDRTSAPAGAAGGAAADDVDDVDDEGHDGAEGAGGGKGKPKWFKKVKHGISTAAASIKDKASDAGSITSSGSRGGGGGSSILGRARTRSVGQKSAVGFDVEDEEEDDDDDAAAKTTATKVVTDHEGRPVPLDVGAGAAEGTPPSSTPDGAVTRATAPSTGNASATTSVKDKILESFDAEPATTQEKFHSMFSELPEDEELIEDFRCALQRDILVQGKLYVSEHYLSFRASILGWETTLKIPWTEIVSIEKRMTAKIIPNAIEVRTLHATHSFSSFIARDASFALLVAVWKHVHPEADQLEAASRKAARAEKRRLRSLSAATSVRSAPEPTTGSDSDGESDARSEITFEDEQGHKKRHRFKHKLAALKGSIRSAGTSSSASASAGSATPASGPTEAEKVKAQALTGSGPGAGDSGHAATVYDGPEFKNVALDTVLPTCPGKAYELFFGDAAFLKAFMEGKEGLKEVDIGAWKPVNGPCEERDLTYLKPLNAPVGPKQTQCIIHDVNELRDEEAAIATLTTTKTP</sequence>
<dbReference type="GO" id="GO:0032541">
    <property type="term" value="C:cortical endoplasmic reticulum"/>
    <property type="evidence" value="ECO:0007669"/>
    <property type="project" value="TreeGrafter"/>
</dbReference>
<dbReference type="InterPro" id="IPR051482">
    <property type="entry name" value="Cholesterol_transport"/>
</dbReference>
<feature type="compositionally biased region" description="Acidic residues" evidence="6">
    <location>
        <begin position="235"/>
        <end position="246"/>
    </location>
</feature>
<gene>
    <name evidence="8" type="ORF">DMC30DRAFT_376606</name>
</gene>
<dbReference type="SMART" id="SM00568">
    <property type="entry name" value="GRAM"/>
    <property type="match status" value="1"/>
</dbReference>
<name>A0A5C5FX97_9BASI</name>
<dbReference type="GO" id="GO:0120015">
    <property type="term" value="F:sterol transfer activity"/>
    <property type="evidence" value="ECO:0007669"/>
    <property type="project" value="TreeGrafter"/>
</dbReference>
<evidence type="ECO:0000256" key="6">
    <source>
        <dbReference type="SAM" id="MobiDB-lite"/>
    </source>
</evidence>
<evidence type="ECO:0000256" key="5">
    <source>
        <dbReference type="ARBA" id="ARBA00023136"/>
    </source>
</evidence>
<dbReference type="InterPro" id="IPR011993">
    <property type="entry name" value="PH-like_dom_sf"/>
</dbReference>
<comment type="subcellular location">
    <subcellularLocation>
        <location evidence="1">Membrane</location>
        <topology evidence="1">Single-pass membrane protein</topology>
    </subcellularLocation>
</comment>
<evidence type="ECO:0000259" key="7">
    <source>
        <dbReference type="PROSITE" id="PS51778"/>
    </source>
</evidence>
<evidence type="ECO:0000256" key="2">
    <source>
        <dbReference type="ARBA" id="ARBA00006582"/>
    </source>
</evidence>
<feature type="compositionally biased region" description="Low complexity" evidence="6">
    <location>
        <begin position="142"/>
        <end position="152"/>
    </location>
</feature>
<dbReference type="Pfam" id="PF16016">
    <property type="entry name" value="VASt"/>
    <property type="match status" value="1"/>
</dbReference>
<feature type="compositionally biased region" description="Polar residues" evidence="6">
    <location>
        <begin position="55"/>
        <end position="66"/>
    </location>
</feature>
<feature type="region of interest" description="Disordered" evidence="6">
    <location>
        <begin position="1"/>
        <end position="111"/>
    </location>
</feature>
<feature type="region of interest" description="Disordered" evidence="6">
    <location>
        <begin position="510"/>
        <end position="554"/>
    </location>
</feature>
<reference evidence="8 9" key="1">
    <citation type="submission" date="2019-03" db="EMBL/GenBank/DDBJ databases">
        <title>Rhodosporidium diobovatum UCD-FST 08-225 genome sequencing, assembly, and annotation.</title>
        <authorList>
            <person name="Fakankun I.U."/>
            <person name="Fristensky B."/>
            <person name="Levin D.B."/>
        </authorList>
    </citation>
    <scope>NUCLEOTIDE SEQUENCE [LARGE SCALE GENOMIC DNA]</scope>
    <source>
        <strain evidence="8 9">UCD-FST 08-225</strain>
    </source>
</reference>
<proteinExistence type="inferred from homology"/>
<keyword evidence="5" id="KW-0472">Membrane</keyword>
<feature type="non-terminal residue" evidence="8">
    <location>
        <position position="659"/>
    </location>
</feature>
<dbReference type="GO" id="GO:0005789">
    <property type="term" value="C:endoplasmic reticulum membrane"/>
    <property type="evidence" value="ECO:0007669"/>
    <property type="project" value="TreeGrafter"/>
</dbReference>
<feature type="region of interest" description="Disordered" evidence="6">
    <location>
        <begin position="139"/>
        <end position="179"/>
    </location>
</feature>
<dbReference type="CDD" id="cd13220">
    <property type="entry name" value="PH-GRAM_GRAMDC"/>
    <property type="match status" value="1"/>
</dbReference>
<feature type="region of interest" description="Disordered" evidence="6">
    <location>
        <begin position="446"/>
        <end position="478"/>
    </location>
</feature>
<keyword evidence="4" id="KW-1133">Transmembrane helix</keyword>
<feature type="compositionally biased region" description="Polar residues" evidence="6">
    <location>
        <begin position="457"/>
        <end position="470"/>
    </location>
</feature>
<comment type="caution">
    <text evidence="8">The sequence shown here is derived from an EMBL/GenBank/DDBJ whole genome shotgun (WGS) entry which is preliminary data.</text>
</comment>
<feature type="compositionally biased region" description="Polar residues" evidence="6">
    <location>
        <begin position="291"/>
        <end position="303"/>
    </location>
</feature>
<keyword evidence="9" id="KW-1185">Reference proteome</keyword>
<protein>
    <submittedName>
        <fullName evidence="8">GRAM domain-containing protein</fullName>
    </submittedName>
</protein>
<dbReference type="GO" id="GO:0005886">
    <property type="term" value="C:plasma membrane"/>
    <property type="evidence" value="ECO:0007669"/>
    <property type="project" value="TreeGrafter"/>
</dbReference>
<dbReference type="GO" id="GO:0032366">
    <property type="term" value="P:intracellular sterol transport"/>
    <property type="evidence" value="ECO:0007669"/>
    <property type="project" value="TreeGrafter"/>
</dbReference>
<evidence type="ECO:0000256" key="3">
    <source>
        <dbReference type="ARBA" id="ARBA00022692"/>
    </source>
</evidence>
<feature type="compositionally biased region" description="Low complexity" evidence="6">
    <location>
        <begin position="510"/>
        <end position="529"/>
    </location>
</feature>
<dbReference type="OrthoDB" id="2162691at2759"/>
<dbReference type="GO" id="GO:0140268">
    <property type="term" value="C:endoplasmic reticulum-plasma membrane contact site"/>
    <property type="evidence" value="ECO:0007669"/>
    <property type="project" value="TreeGrafter"/>
</dbReference>
<feature type="domain" description="VASt" evidence="7">
    <location>
        <begin position="560"/>
        <end position="659"/>
    </location>
</feature>
<dbReference type="Proteomes" id="UP000311382">
    <property type="component" value="Unassembled WGS sequence"/>
</dbReference>
<dbReference type="GO" id="GO:0005739">
    <property type="term" value="C:mitochondrion"/>
    <property type="evidence" value="ECO:0007669"/>
    <property type="project" value="TreeGrafter"/>
</dbReference>
<dbReference type="Gene3D" id="2.30.29.30">
    <property type="entry name" value="Pleckstrin-homology domain (PH domain)/Phosphotyrosine-binding domain (PTB)"/>
    <property type="match status" value="1"/>
</dbReference>
<dbReference type="PROSITE" id="PS51778">
    <property type="entry name" value="VAST"/>
    <property type="match status" value="1"/>
</dbReference>
<comment type="similarity">
    <text evidence="2">Belongs to the YSP2 family.</text>
</comment>
<accession>A0A5C5FX97</accession>
<organism evidence="8 9">
    <name type="scientific">Rhodotorula diobovata</name>
    <dbReference type="NCBI Taxonomy" id="5288"/>
    <lineage>
        <taxon>Eukaryota</taxon>
        <taxon>Fungi</taxon>
        <taxon>Dikarya</taxon>
        <taxon>Basidiomycota</taxon>
        <taxon>Pucciniomycotina</taxon>
        <taxon>Microbotryomycetes</taxon>
        <taxon>Sporidiobolales</taxon>
        <taxon>Sporidiobolaceae</taxon>
        <taxon>Rhodotorula</taxon>
    </lineage>
</organism>
<dbReference type="PANTHER" id="PTHR23319">
    <property type="entry name" value="GRAM DOMAIN CONTAINING 1B, ISOFORM E"/>
    <property type="match status" value="1"/>
</dbReference>
<dbReference type="PANTHER" id="PTHR23319:SF4">
    <property type="entry name" value="GRAM DOMAIN CONTAINING 1B, ISOFORM E"/>
    <property type="match status" value="1"/>
</dbReference>
<feature type="compositionally biased region" description="Low complexity" evidence="6">
    <location>
        <begin position="25"/>
        <end position="48"/>
    </location>
</feature>
<feature type="compositionally biased region" description="Acidic residues" evidence="6">
    <location>
        <begin position="153"/>
        <end position="162"/>
    </location>
</feature>
<dbReference type="Pfam" id="PF02893">
    <property type="entry name" value="GRAM"/>
    <property type="match status" value="1"/>
</dbReference>
<keyword evidence="3" id="KW-0812">Transmembrane</keyword>
<evidence type="ECO:0000256" key="1">
    <source>
        <dbReference type="ARBA" id="ARBA00004167"/>
    </source>
</evidence>
<dbReference type="InterPro" id="IPR004182">
    <property type="entry name" value="GRAM"/>
</dbReference>
<feature type="region of interest" description="Disordered" evidence="6">
    <location>
        <begin position="191"/>
        <end position="303"/>
    </location>
</feature>
<dbReference type="InterPro" id="IPR031968">
    <property type="entry name" value="VASt"/>
</dbReference>
<feature type="compositionally biased region" description="Polar residues" evidence="6">
    <location>
        <begin position="1"/>
        <end position="11"/>
    </location>
</feature>